<dbReference type="PANTHER" id="PTHR10772:SF63">
    <property type="entry name" value="20 KDA CHAPERONIN, CHLOROPLASTIC"/>
    <property type="match status" value="1"/>
</dbReference>
<dbReference type="EMBL" id="CAJNIZ010027224">
    <property type="protein sequence ID" value="CAE7498718.1"/>
    <property type="molecule type" value="Genomic_DNA"/>
</dbReference>
<feature type="non-terminal residue" evidence="4">
    <location>
        <position position="75"/>
    </location>
</feature>
<dbReference type="SMART" id="SM00883">
    <property type="entry name" value="Cpn10"/>
    <property type="match status" value="1"/>
</dbReference>
<dbReference type="GO" id="GO:0005524">
    <property type="term" value="F:ATP binding"/>
    <property type="evidence" value="ECO:0007669"/>
    <property type="project" value="InterPro"/>
</dbReference>
<accession>A0A812T0J8</accession>
<proteinExistence type="inferred from homology"/>
<evidence type="ECO:0000313" key="5">
    <source>
        <dbReference type="Proteomes" id="UP000649617"/>
    </source>
</evidence>
<dbReference type="PRINTS" id="PR00297">
    <property type="entry name" value="CHAPERONIN10"/>
</dbReference>
<dbReference type="GO" id="GO:0051082">
    <property type="term" value="F:unfolded protein binding"/>
    <property type="evidence" value="ECO:0007669"/>
    <property type="project" value="TreeGrafter"/>
</dbReference>
<comment type="caution">
    <text evidence="4">The sequence shown here is derived from an EMBL/GenBank/DDBJ whole genome shotgun (WGS) entry which is preliminary data.</text>
</comment>
<evidence type="ECO:0000313" key="4">
    <source>
        <dbReference type="EMBL" id="CAE7498718.1"/>
    </source>
</evidence>
<dbReference type="CDD" id="cd00320">
    <property type="entry name" value="cpn10"/>
    <property type="match status" value="1"/>
</dbReference>
<sequence>PLRVRCAAGADAVEVKGELSPLFDYVLIKAKEAVTTTKSGLLLPTSSEKPSEGEVVAVGPGAAKDSGLLVPVWAQ</sequence>
<keyword evidence="5" id="KW-1185">Reference proteome</keyword>
<evidence type="ECO:0000256" key="1">
    <source>
        <dbReference type="ARBA" id="ARBA00006975"/>
    </source>
</evidence>
<reference evidence="4" key="1">
    <citation type="submission" date="2021-02" db="EMBL/GenBank/DDBJ databases">
        <authorList>
            <person name="Dougan E. K."/>
            <person name="Rhodes N."/>
            <person name="Thang M."/>
            <person name="Chan C."/>
        </authorList>
    </citation>
    <scope>NUCLEOTIDE SEQUENCE</scope>
</reference>
<dbReference type="PANTHER" id="PTHR10772">
    <property type="entry name" value="10 KDA HEAT SHOCK PROTEIN"/>
    <property type="match status" value="1"/>
</dbReference>
<dbReference type="InterPro" id="IPR020818">
    <property type="entry name" value="Chaperonin_GroES"/>
</dbReference>
<feature type="non-terminal residue" evidence="4">
    <location>
        <position position="1"/>
    </location>
</feature>
<name>A0A812T0J8_SYMPI</name>
<dbReference type="GO" id="GO:0044183">
    <property type="term" value="F:protein folding chaperone"/>
    <property type="evidence" value="ECO:0007669"/>
    <property type="project" value="InterPro"/>
</dbReference>
<dbReference type="OrthoDB" id="184876at2759"/>
<dbReference type="Proteomes" id="UP000649617">
    <property type="component" value="Unassembled WGS sequence"/>
</dbReference>
<dbReference type="InterPro" id="IPR037124">
    <property type="entry name" value="Chaperonin_GroES_sf"/>
</dbReference>
<organism evidence="4 5">
    <name type="scientific">Symbiodinium pilosum</name>
    <name type="common">Dinoflagellate</name>
    <dbReference type="NCBI Taxonomy" id="2952"/>
    <lineage>
        <taxon>Eukaryota</taxon>
        <taxon>Sar</taxon>
        <taxon>Alveolata</taxon>
        <taxon>Dinophyceae</taxon>
        <taxon>Suessiales</taxon>
        <taxon>Symbiodiniaceae</taxon>
        <taxon>Symbiodinium</taxon>
    </lineage>
</organism>
<dbReference type="GO" id="GO:0046872">
    <property type="term" value="F:metal ion binding"/>
    <property type="evidence" value="ECO:0007669"/>
    <property type="project" value="TreeGrafter"/>
</dbReference>
<protein>
    <submittedName>
        <fullName evidence="4">GroS3 protein</fullName>
    </submittedName>
</protein>
<dbReference type="SUPFAM" id="SSF50129">
    <property type="entry name" value="GroES-like"/>
    <property type="match status" value="1"/>
</dbReference>
<dbReference type="AlphaFoldDB" id="A0A812T0J8"/>
<gene>
    <name evidence="4" type="primary">groS3</name>
    <name evidence="4" type="ORF">SPIL2461_LOCUS12889</name>
</gene>
<dbReference type="Pfam" id="PF00166">
    <property type="entry name" value="Cpn10"/>
    <property type="match status" value="1"/>
</dbReference>
<comment type="similarity">
    <text evidence="1 3">Belongs to the GroES chaperonin family.</text>
</comment>
<keyword evidence="2 3" id="KW-0143">Chaperone</keyword>
<dbReference type="GO" id="GO:0051087">
    <property type="term" value="F:protein-folding chaperone binding"/>
    <property type="evidence" value="ECO:0007669"/>
    <property type="project" value="TreeGrafter"/>
</dbReference>
<dbReference type="GO" id="GO:0005739">
    <property type="term" value="C:mitochondrion"/>
    <property type="evidence" value="ECO:0007669"/>
    <property type="project" value="TreeGrafter"/>
</dbReference>
<dbReference type="Gene3D" id="2.30.33.40">
    <property type="entry name" value="GroES chaperonin"/>
    <property type="match status" value="1"/>
</dbReference>
<evidence type="ECO:0000256" key="2">
    <source>
        <dbReference type="ARBA" id="ARBA00023186"/>
    </source>
</evidence>
<evidence type="ECO:0000256" key="3">
    <source>
        <dbReference type="RuleBase" id="RU003479"/>
    </source>
</evidence>
<dbReference type="InterPro" id="IPR011032">
    <property type="entry name" value="GroES-like_sf"/>
</dbReference>